<evidence type="ECO:0000313" key="12">
    <source>
        <dbReference type="EMBL" id="SVA56135.1"/>
    </source>
</evidence>
<dbReference type="SUPFAM" id="SSF56349">
    <property type="entry name" value="DNA breaking-rejoining enzymes"/>
    <property type="match status" value="1"/>
</dbReference>
<evidence type="ECO:0000256" key="7">
    <source>
        <dbReference type="ARBA" id="ARBA00023172"/>
    </source>
</evidence>
<keyword evidence="4" id="KW-0159">Chromosome partition</keyword>
<dbReference type="InterPro" id="IPR050090">
    <property type="entry name" value="Tyrosine_recombinase_XerCD"/>
</dbReference>
<dbReference type="GO" id="GO:0005737">
    <property type="term" value="C:cytoplasm"/>
    <property type="evidence" value="ECO:0007669"/>
    <property type="project" value="UniProtKB-SubCell"/>
</dbReference>
<evidence type="ECO:0000256" key="9">
    <source>
        <dbReference type="SAM" id="MobiDB-lite"/>
    </source>
</evidence>
<evidence type="ECO:0000256" key="5">
    <source>
        <dbReference type="ARBA" id="ARBA00022908"/>
    </source>
</evidence>
<reference evidence="12" key="1">
    <citation type="submission" date="2018-05" db="EMBL/GenBank/DDBJ databases">
        <authorList>
            <person name="Lanie J.A."/>
            <person name="Ng W.-L."/>
            <person name="Kazmierczak K.M."/>
            <person name="Andrzejewski T.M."/>
            <person name="Davidsen T.M."/>
            <person name="Wayne K.J."/>
            <person name="Tettelin H."/>
            <person name="Glass J.I."/>
            <person name="Rusch D."/>
            <person name="Podicherti R."/>
            <person name="Tsui H.-C.T."/>
            <person name="Winkler M.E."/>
        </authorList>
    </citation>
    <scope>NUCLEOTIDE SEQUENCE</scope>
</reference>
<dbReference type="GO" id="GO:0007059">
    <property type="term" value="P:chromosome segregation"/>
    <property type="evidence" value="ECO:0007669"/>
    <property type="project" value="UniProtKB-KW"/>
</dbReference>
<gene>
    <name evidence="12" type="ORF">METZ01_LOCUS108989</name>
</gene>
<dbReference type="GO" id="GO:0006310">
    <property type="term" value="P:DNA recombination"/>
    <property type="evidence" value="ECO:0007669"/>
    <property type="project" value="UniProtKB-KW"/>
</dbReference>
<evidence type="ECO:0000259" key="10">
    <source>
        <dbReference type="PROSITE" id="PS51898"/>
    </source>
</evidence>
<dbReference type="GO" id="GO:0003677">
    <property type="term" value="F:DNA binding"/>
    <property type="evidence" value="ECO:0007669"/>
    <property type="project" value="UniProtKB-KW"/>
</dbReference>
<dbReference type="HAMAP" id="MF_01808">
    <property type="entry name" value="Recomb_XerC_XerD"/>
    <property type="match status" value="1"/>
</dbReference>
<dbReference type="Gene3D" id="1.10.443.10">
    <property type="entry name" value="Intergrase catalytic core"/>
    <property type="match status" value="1"/>
</dbReference>
<dbReference type="Pfam" id="PF00589">
    <property type="entry name" value="Phage_integrase"/>
    <property type="match status" value="1"/>
</dbReference>
<keyword evidence="3" id="KW-0132">Cell division</keyword>
<dbReference type="PROSITE" id="PS51898">
    <property type="entry name" value="TYR_RECOMBINASE"/>
    <property type="match status" value="1"/>
</dbReference>
<keyword evidence="5" id="KW-0229">DNA integration</keyword>
<evidence type="ECO:0008006" key="13">
    <source>
        <dbReference type="Google" id="ProtNLM"/>
    </source>
</evidence>
<evidence type="ECO:0000256" key="6">
    <source>
        <dbReference type="ARBA" id="ARBA00023125"/>
    </source>
</evidence>
<dbReference type="EMBL" id="UINC01012916">
    <property type="protein sequence ID" value="SVA56135.1"/>
    <property type="molecule type" value="Genomic_DNA"/>
</dbReference>
<accession>A0A381WUF4</accession>
<comment type="subcellular location">
    <subcellularLocation>
        <location evidence="1">Cytoplasm</location>
    </subcellularLocation>
</comment>
<dbReference type="InterPro" id="IPR011010">
    <property type="entry name" value="DNA_brk_join_enz"/>
</dbReference>
<keyword evidence="7" id="KW-0233">DNA recombination</keyword>
<dbReference type="Gene3D" id="1.10.150.130">
    <property type="match status" value="1"/>
</dbReference>
<sequence length="316" mass="35762">MQALIEEFGQYLRHERGQSEHTQKAYSSILNRFADWAGAQQLARWNAVELSHLLGYLKHQRNSETPTGDDAPKKRGRPRSDSAKLSTESLYLEIAALKAFYRFCVQEQFLPSNIAENLTLPRRWKRLPKALTDAEIEKLLRPIEPVTPATLCDHAMLELCYASGLRLAELRGLRLEQLRLDAGFIHVIGKGNKERIVPVGRRAVEAIERYLEHGRGKLAKTGKSPGNVFLTSRGTAFAAVTLWSRIKKRCGFTGIERNITPHMLRHSFATHLLEHGADLRVIQELLGHSSIATTEVYTHVAGKRLKAIHQQYHPRG</sequence>
<evidence type="ECO:0000259" key="11">
    <source>
        <dbReference type="PROSITE" id="PS51900"/>
    </source>
</evidence>
<dbReference type="AlphaFoldDB" id="A0A381WUF4"/>
<keyword evidence="8" id="KW-0131">Cell cycle</keyword>
<dbReference type="GO" id="GO:0051301">
    <property type="term" value="P:cell division"/>
    <property type="evidence" value="ECO:0007669"/>
    <property type="project" value="UniProtKB-KW"/>
</dbReference>
<feature type="region of interest" description="Disordered" evidence="9">
    <location>
        <begin position="61"/>
        <end position="82"/>
    </location>
</feature>
<keyword evidence="2" id="KW-0963">Cytoplasm</keyword>
<dbReference type="CDD" id="cd00798">
    <property type="entry name" value="INT_XerDC_C"/>
    <property type="match status" value="1"/>
</dbReference>
<dbReference type="PROSITE" id="PS51900">
    <property type="entry name" value="CB"/>
    <property type="match status" value="1"/>
</dbReference>
<dbReference type="InterPro" id="IPR004107">
    <property type="entry name" value="Integrase_SAM-like_N"/>
</dbReference>
<dbReference type="InterPro" id="IPR013762">
    <property type="entry name" value="Integrase-like_cat_sf"/>
</dbReference>
<evidence type="ECO:0000256" key="4">
    <source>
        <dbReference type="ARBA" id="ARBA00022829"/>
    </source>
</evidence>
<dbReference type="PANTHER" id="PTHR30349">
    <property type="entry name" value="PHAGE INTEGRASE-RELATED"/>
    <property type="match status" value="1"/>
</dbReference>
<feature type="compositionally biased region" description="Basic and acidic residues" evidence="9">
    <location>
        <begin position="70"/>
        <end position="82"/>
    </location>
</feature>
<dbReference type="InterPro" id="IPR010998">
    <property type="entry name" value="Integrase_recombinase_N"/>
</dbReference>
<proteinExistence type="inferred from homology"/>
<organism evidence="12">
    <name type="scientific">marine metagenome</name>
    <dbReference type="NCBI Taxonomy" id="408172"/>
    <lineage>
        <taxon>unclassified sequences</taxon>
        <taxon>metagenomes</taxon>
        <taxon>ecological metagenomes</taxon>
    </lineage>
</organism>
<feature type="domain" description="Tyr recombinase" evidence="10">
    <location>
        <begin position="126"/>
        <end position="310"/>
    </location>
</feature>
<evidence type="ECO:0000256" key="3">
    <source>
        <dbReference type="ARBA" id="ARBA00022618"/>
    </source>
</evidence>
<dbReference type="InterPro" id="IPR002104">
    <property type="entry name" value="Integrase_catalytic"/>
</dbReference>
<dbReference type="Pfam" id="PF02899">
    <property type="entry name" value="Phage_int_SAM_1"/>
    <property type="match status" value="1"/>
</dbReference>
<dbReference type="GO" id="GO:0015074">
    <property type="term" value="P:DNA integration"/>
    <property type="evidence" value="ECO:0007669"/>
    <property type="project" value="UniProtKB-KW"/>
</dbReference>
<feature type="domain" description="Core-binding (CB)" evidence="11">
    <location>
        <begin position="1"/>
        <end position="105"/>
    </location>
</feature>
<evidence type="ECO:0000256" key="1">
    <source>
        <dbReference type="ARBA" id="ARBA00004496"/>
    </source>
</evidence>
<dbReference type="NCBIfam" id="NF001399">
    <property type="entry name" value="PRK00283.1"/>
    <property type="match status" value="1"/>
</dbReference>
<dbReference type="InterPro" id="IPR023009">
    <property type="entry name" value="Tyrosine_recombinase_XerC/XerD"/>
</dbReference>
<dbReference type="InterPro" id="IPR044068">
    <property type="entry name" value="CB"/>
</dbReference>
<name>A0A381WUF4_9ZZZZ</name>
<keyword evidence="6" id="KW-0238">DNA-binding</keyword>
<evidence type="ECO:0000256" key="2">
    <source>
        <dbReference type="ARBA" id="ARBA00022490"/>
    </source>
</evidence>
<dbReference type="PANTHER" id="PTHR30349:SF81">
    <property type="entry name" value="TYROSINE RECOMBINASE XERC"/>
    <property type="match status" value="1"/>
</dbReference>
<evidence type="ECO:0000256" key="8">
    <source>
        <dbReference type="ARBA" id="ARBA00023306"/>
    </source>
</evidence>
<protein>
    <recommendedName>
        <fullName evidence="13">Tyrosine recombinase XerD</fullName>
    </recommendedName>
</protein>